<name>A0AAD7RK85_9TELE</name>
<organism evidence="2 3">
    <name type="scientific">Aldrovandia affinis</name>
    <dbReference type="NCBI Taxonomy" id="143900"/>
    <lineage>
        <taxon>Eukaryota</taxon>
        <taxon>Metazoa</taxon>
        <taxon>Chordata</taxon>
        <taxon>Craniata</taxon>
        <taxon>Vertebrata</taxon>
        <taxon>Euteleostomi</taxon>
        <taxon>Actinopterygii</taxon>
        <taxon>Neopterygii</taxon>
        <taxon>Teleostei</taxon>
        <taxon>Notacanthiformes</taxon>
        <taxon>Halosauridae</taxon>
        <taxon>Aldrovandia</taxon>
    </lineage>
</organism>
<accession>A0AAD7RK85</accession>
<evidence type="ECO:0000313" key="2">
    <source>
        <dbReference type="EMBL" id="KAJ8385667.1"/>
    </source>
</evidence>
<evidence type="ECO:0000256" key="1">
    <source>
        <dbReference type="SAM" id="MobiDB-lite"/>
    </source>
</evidence>
<dbReference type="AlphaFoldDB" id="A0AAD7RK85"/>
<evidence type="ECO:0000313" key="3">
    <source>
        <dbReference type="Proteomes" id="UP001221898"/>
    </source>
</evidence>
<reference evidence="2" key="1">
    <citation type="journal article" date="2023" name="Science">
        <title>Genome structures resolve the early diversification of teleost fishes.</title>
        <authorList>
            <person name="Parey E."/>
            <person name="Louis A."/>
            <person name="Montfort J."/>
            <person name="Bouchez O."/>
            <person name="Roques C."/>
            <person name="Iampietro C."/>
            <person name="Lluch J."/>
            <person name="Castinel A."/>
            <person name="Donnadieu C."/>
            <person name="Desvignes T."/>
            <person name="Floi Bucao C."/>
            <person name="Jouanno E."/>
            <person name="Wen M."/>
            <person name="Mejri S."/>
            <person name="Dirks R."/>
            <person name="Jansen H."/>
            <person name="Henkel C."/>
            <person name="Chen W.J."/>
            <person name="Zahm M."/>
            <person name="Cabau C."/>
            <person name="Klopp C."/>
            <person name="Thompson A.W."/>
            <person name="Robinson-Rechavi M."/>
            <person name="Braasch I."/>
            <person name="Lecointre G."/>
            <person name="Bobe J."/>
            <person name="Postlethwait J.H."/>
            <person name="Berthelot C."/>
            <person name="Roest Crollius H."/>
            <person name="Guiguen Y."/>
        </authorList>
    </citation>
    <scope>NUCLEOTIDE SEQUENCE</scope>
    <source>
        <strain evidence="2">NC1722</strain>
    </source>
</reference>
<proteinExistence type="predicted"/>
<protein>
    <submittedName>
        <fullName evidence="2">Uncharacterized protein</fullName>
    </submittedName>
</protein>
<feature type="region of interest" description="Disordered" evidence="1">
    <location>
        <begin position="41"/>
        <end position="74"/>
    </location>
</feature>
<sequence>MVLKAFDWGCDPAGMRTTPISAVRRRPTTKVALTVEEMVQSDENVSLGGPPERTRDGRVSWHQSCDQRPPGAATFRPDPVWSPLLFLSWRGRETPEEEVEEGVWPDASVVGRTMGAACRPGGFRDTLRYAVASSSRGLRFQDNASLKHRWRNEGK</sequence>
<dbReference type="EMBL" id="JAINUG010000244">
    <property type="protein sequence ID" value="KAJ8385667.1"/>
    <property type="molecule type" value="Genomic_DNA"/>
</dbReference>
<dbReference type="Proteomes" id="UP001221898">
    <property type="component" value="Unassembled WGS sequence"/>
</dbReference>
<keyword evidence="3" id="KW-1185">Reference proteome</keyword>
<comment type="caution">
    <text evidence="2">The sequence shown here is derived from an EMBL/GenBank/DDBJ whole genome shotgun (WGS) entry which is preliminary data.</text>
</comment>
<gene>
    <name evidence="2" type="ORF">AAFF_G00183800</name>
</gene>